<evidence type="ECO:0000256" key="2">
    <source>
        <dbReference type="SAM" id="Phobius"/>
    </source>
</evidence>
<feature type="chain" id="PRO_5030504348" description="Ig-like domain-containing protein" evidence="3">
    <location>
        <begin position="20"/>
        <end position="2603"/>
    </location>
</feature>
<keyword evidence="2" id="KW-1133">Transmembrane helix</keyword>
<feature type="signal peptide" evidence="3">
    <location>
        <begin position="1"/>
        <end position="19"/>
    </location>
</feature>
<dbReference type="InterPro" id="IPR013783">
    <property type="entry name" value="Ig-like_fold"/>
</dbReference>
<feature type="region of interest" description="Disordered" evidence="1">
    <location>
        <begin position="2535"/>
        <end position="2603"/>
    </location>
</feature>
<evidence type="ECO:0000313" key="4">
    <source>
        <dbReference type="EMBL" id="CAD8297187.1"/>
    </source>
</evidence>
<sequence>MKLAVSAVVLTAVFGVVLSVVPPFPNPSTLKETCRMPAPAPTPAPTRHPKVNPASLCPTFPCEPVTTTTFQTKLTSKAATAGVTTVQGEAMSGAPVLATLTKGVETKWSPGKYTFDFVTRDSCFNRMRIPTMVHLACNNAPIPITRDQTVSVSTGAEVLVDARQTADLDDFDKGALTFQWCLMSYPAGNGNDVHRILRVPDTAGVYDEGYSLLRPRTSGNYVIKVIVSDGCNHVEETITITANVECCTSLASSNTPATVQWSGSNAVKEYPFSLRSSSIEGSCLPRDYFNLAANPAEFYQTRFSPVEQDIYGNTVNVNQSALVPRRSVLADTGCTWPGASNFDPKAIVDDLSCTCDSDEHNWNITAWSRQSTTAAQVRRAYSPPADRPVLSVTFLSETATTSTESSLCKRNDPMTNTATPETSNLRADISALFPSNTELLPRPSTSWDAYYTWNRITNATEVFWSQVDFTTTVGKDVELCQLTAQSNGTMSTSSIRHFGDYRECLGKYTFSVDSYQDVCPVSKDTFDVSVVCPYPPFVQALCDQNVLWSGFAFVAKPDQKPTSATFDGWVQIDTRDTPNLAALGENVSYYLDVISQPSAHLYAGAGYSGPLAAKTMSPDLDLSSPWEGAVITSEPNITAFFKPTRGPKSAGEQYTVGVYADDGCNSPSFDAVTIRTTCLPLQSLPKTTNAVAYSSPSSLARVTLVPFGTTYAPNKTLNYAWRVTKRPSFQFGDPIPTGTYAGNAGAECYLGEKWNTRTPDVNTDPRNWLQSIVTLGLKGNYEVVGTVLDGCTKVDSAKLTFSVTCDADFTMTLANPTDVVFTNGAWPQVTFTAPVVASTGATPANNFYWFLTSVPAGDANAAKMYPSPAPTPLPANELVCKPALTAGTKDFTLPAVAAVGSGSPYAPIFSALSTTPAAPSAAQFPLVPTTRGAFGITVQADNGCNQHVATATFNANCNDPARFICRNKDGNKAPLSDASCTAALSNNAARPGCLASSPGGFCSTGTDNAVNYDCASMRYAPSFISMLADGGADTASNADTITYVVKVTDAPADSWHTYDHVTMSVQWTMRVADTDTVPVRTKLTDDANNFVGIANDVKAAISGVISTYAGTQKGFTIESSRIFTTNTGLPVADPDTLGVTITAETCFVPFWGRVFTAKATFAVLAPDAFRSFASGAPNTYTKTAFEDVRPRAVFISDLQSIFTTNTDAFNALSQGTAGGTYFAGNPGALPVSAQTGSNSIVAGFPKSVATTQNYASFTVDLAAGTNLANPPVFATSIVPDVQSSIAKAYRVQVTIADDCPGADAVAPREYVISAAAPTCGLQSTPIINTTATEGPNGPVNRVWKSRAERFGNDWKYSGNFTQPGAAAPMYIKSDFLSGAMAVTCLPTGTNCATASAGSISFGGPASINTGSYVQVRPATATGYVLSAGATISATLSSSGVLKEGDELTLGCRAVSADGADFSTVKWFYTFATTTETVKADIIVPSQCNNLGTSGTELVFFQPGQGDSNNLAQFSISAADIYIHPTGFPSPVCLLQYTFNRDGVPFIAPVSKKASAIVGFGVADVPDDKFAVAGTSSVTFSVVQPLQPWMQSTCPARVSDPISTNLQCLTLTPSVIIPNGGTNSPAFDSNKFQFPAVDVRASWNERETLYKAIMSDMEYTFEMISAPDGSVFDKNYIYTNLITPRTQKQFPGSSATPWTGPNAWHDVEKCYEPESVLPWTKTIGGKENTYQYTVSMANTTTRSRLYDDVNSIRVWLKARAEPSFQSLTKGREYLTEYRYEQNSTACFQPDLAAASPAKPYTVRVMFNDGCQMKPATLDIRPASCSTPTVKIIGGPTMTAAPLDPSSPRRVQLQGTVNDATIVAKASPKVLNVQWRMLSWPQMNDPVYPQPAPVINNAQSMFPSFTPIASGDYVVQLTADDGCRPKSTSSVQTVTVTVPCADVKPAPNVAVIQTTNMQRIGINSSLTVVYEPNGGYPQDEFLLVGEPGCRSFPGSYFDWSSMKFECPAQYTVRVVSVFPNIISFDGQLVQLTVAVGSSMPGIPKGLLDRKYFHNSDLAAAEVTFPGMNDFFCTDVRVVDYEAGRVTCRIIDKTGGPTATDMTVPVRIKFNGLSSNLLSADGSVVYGRPRVTRAGALTSGAPTVGGVRIGVWGNNIAFDRATLPGFSAPDSMVWIDGKMCTDVQVAAAPKWFMTEGYLSCMLPPGVGVNLDVSVSVAFRLTPGSLPHMRPGMSMPAFTYDAPMAMSLMPSSGSGTGNYPVTMMVKNLGPANMISPTAGNPTDSGYGDLSISVSGNPVSSSDIMVISGESAANPMATVKFVMPGGCGNAPIMITRAKVTTMASMVPANNTFMFDAPMITCVGEPYTEAEKSGCARINLDGVNIGQTADSEYINVTFWDPITNVYHGRCDDLSAQNNRKINCRLPAQASPGDVIRVTTRCGADNSAQRPVPKLPTSISIPTCGTSYAVAAGQQYSYSVEAPTIPNTEPRASGTTVTEFVAGGKWRDQAVSNGLFLGIALPVLIILIIAYPLYAFVSSRNNDGDKPTSAAREWSRGSTAGGAASGGRASTSGASAGRSGASRVTHNPVAASPTTVRQPNPAPPGTTDNL</sequence>
<evidence type="ECO:0000256" key="3">
    <source>
        <dbReference type="SAM" id="SignalP"/>
    </source>
</evidence>
<keyword evidence="2" id="KW-0472">Membrane</keyword>
<reference evidence="4" key="1">
    <citation type="submission" date="2021-01" db="EMBL/GenBank/DDBJ databases">
        <authorList>
            <person name="Corre E."/>
            <person name="Pelletier E."/>
            <person name="Niang G."/>
            <person name="Scheremetjew M."/>
            <person name="Finn R."/>
            <person name="Kale V."/>
            <person name="Holt S."/>
            <person name="Cochrane G."/>
            <person name="Meng A."/>
            <person name="Brown T."/>
            <person name="Cohen L."/>
        </authorList>
    </citation>
    <scope>NUCLEOTIDE SEQUENCE</scope>
    <source>
        <strain evidence="4">CCMP147</strain>
    </source>
</reference>
<feature type="transmembrane region" description="Helical" evidence="2">
    <location>
        <begin position="2508"/>
        <end position="2530"/>
    </location>
</feature>
<protein>
    <recommendedName>
        <fullName evidence="5">Ig-like domain-containing protein</fullName>
    </recommendedName>
</protein>
<dbReference type="EMBL" id="HBED01006719">
    <property type="protein sequence ID" value="CAD8297187.1"/>
    <property type="molecule type" value="Transcribed_RNA"/>
</dbReference>
<feature type="compositionally biased region" description="Low complexity" evidence="1">
    <location>
        <begin position="2559"/>
        <end position="2576"/>
    </location>
</feature>
<dbReference type="Gene3D" id="2.60.40.10">
    <property type="entry name" value="Immunoglobulins"/>
    <property type="match status" value="1"/>
</dbReference>
<name>A0A7R9VJA3_9STRA</name>
<keyword evidence="2" id="KW-0812">Transmembrane</keyword>
<keyword evidence="3" id="KW-0732">Signal</keyword>
<gene>
    <name evidence="4" type="ORF">TDUB1175_LOCUS3328</name>
</gene>
<evidence type="ECO:0000256" key="1">
    <source>
        <dbReference type="SAM" id="MobiDB-lite"/>
    </source>
</evidence>
<organism evidence="4">
    <name type="scientific">Pseudictyota dubia</name>
    <dbReference type="NCBI Taxonomy" id="2749911"/>
    <lineage>
        <taxon>Eukaryota</taxon>
        <taxon>Sar</taxon>
        <taxon>Stramenopiles</taxon>
        <taxon>Ochrophyta</taxon>
        <taxon>Bacillariophyta</taxon>
        <taxon>Mediophyceae</taxon>
        <taxon>Biddulphiophycidae</taxon>
        <taxon>Eupodiscales</taxon>
        <taxon>Odontellaceae</taxon>
        <taxon>Pseudictyota</taxon>
    </lineage>
</organism>
<accession>A0A7R9VJA3</accession>
<evidence type="ECO:0008006" key="5">
    <source>
        <dbReference type="Google" id="ProtNLM"/>
    </source>
</evidence>
<proteinExistence type="predicted"/>